<proteinExistence type="predicted"/>
<keyword evidence="2" id="KW-0805">Transcription regulation</keyword>
<dbReference type="Pfam" id="PF02173">
    <property type="entry name" value="pKID"/>
    <property type="match status" value="1"/>
</dbReference>
<dbReference type="GO" id="GO:0000981">
    <property type="term" value="F:DNA-binding transcription factor activity, RNA polymerase II-specific"/>
    <property type="evidence" value="ECO:0007669"/>
    <property type="project" value="TreeGrafter"/>
</dbReference>
<name>A0A182JCV4_ANOAO</name>
<dbReference type="GO" id="GO:0005634">
    <property type="term" value="C:nucleus"/>
    <property type="evidence" value="ECO:0007669"/>
    <property type="project" value="UniProtKB-SubCell"/>
</dbReference>
<evidence type="ECO:0000256" key="7">
    <source>
        <dbReference type="SAM" id="MobiDB-lite"/>
    </source>
</evidence>
<dbReference type="STRING" id="41427.A0A182JCV4"/>
<keyword evidence="4" id="KW-0804">Transcription</keyword>
<evidence type="ECO:0000256" key="6">
    <source>
        <dbReference type="SAM" id="Coils"/>
    </source>
</evidence>
<dbReference type="PRINTS" id="PR00041">
    <property type="entry name" value="LEUZIPPRCREB"/>
</dbReference>
<evidence type="ECO:0000313" key="8">
    <source>
        <dbReference type="EnsemblMetazoa" id="AATE015698-PA.1"/>
    </source>
</evidence>
<protein>
    <submittedName>
        <fullName evidence="8">Uncharacterized protein</fullName>
    </submittedName>
</protein>
<dbReference type="InterPro" id="IPR001630">
    <property type="entry name" value="Leuzip_CREB"/>
</dbReference>
<dbReference type="GO" id="GO:0000978">
    <property type="term" value="F:RNA polymerase II cis-regulatory region sequence-specific DNA binding"/>
    <property type="evidence" value="ECO:0007669"/>
    <property type="project" value="TreeGrafter"/>
</dbReference>
<dbReference type="InterPro" id="IPR003102">
    <property type="entry name" value="CREB1-like_pKID"/>
</dbReference>
<dbReference type="Gene3D" id="1.20.5.170">
    <property type="match status" value="1"/>
</dbReference>
<dbReference type="CDD" id="cd14690">
    <property type="entry name" value="bZIP_CREB1"/>
    <property type="match status" value="1"/>
</dbReference>
<comment type="subcellular location">
    <subcellularLocation>
        <location evidence="1">Nucleus</location>
    </subcellularLocation>
</comment>
<dbReference type="AlphaFoldDB" id="A0A182JCV4"/>
<accession>A0A182JCV4</accession>
<dbReference type="Pfam" id="PF00170">
    <property type="entry name" value="bZIP_1"/>
    <property type="match status" value="1"/>
</dbReference>
<dbReference type="SUPFAM" id="SSF57959">
    <property type="entry name" value="Leucine zipper domain"/>
    <property type="match status" value="1"/>
</dbReference>
<evidence type="ECO:0000256" key="1">
    <source>
        <dbReference type="ARBA" id="ARBA00004123"/>
    </source>
</evidence>
<dbReference type="PANTHER" id="PTHR45879:SF3">
    <property type="entry name" value="CYCLIC AMP RESPONSE ELEMENT-BINDING PROTEIN B"/>
    <property type="match status" value="1"/>
</dbReference>
<dbReference type="InterPro" id="IPR046347">
    <property type="entry name" value="bZIP_sf"/>
</dbReference>
<evidence type="ECO:0000256" key="4">
    <source>
        <dbReference type="ARBA" id="ARBA00023163"/>
    </source>
</evidence>
<evidence type="ECO:0000256" key="3">
    <source>
        <dbReference type="ARBA" id="ARBA00023125"/>
    </source>
</evidence>
<reference evidence="8" key="1">
    <citation type="submission" date="2022-08" db="UniProtKB">
        <authorList>
            <consortium name="EnsemblMetazoa"/>
        </authorList>
    </citation>
    <scope>IDENTIFICATION</scope>
    <source>
        <strain evidence="8">EBRO</strain>
    </source>
</reference>
<dbReference type="GO" id="GO:0005667">
    <property type="term" value="C:transcription regulator complex"/>
    <property type="evidence" value="ECO:0007669"/>
    <property type="project" value="TreeGrafter"/>
</dbReference>
<keyword evidence="5" id="KW-0539">Nucleus</keyword>
<feature type="coiled-coil region" evidence="6">
    <location>
        <begin position="111"/>
        <end position="156"/>
    </location>
</feature>
<dbReference type="VEuPathDB" id="VectorBase:AATE015698"/>
<dbReference type="InterPro" id="IPR004827">
    <property type="entry name" value="bZIP"/>
</dbReference>
<dbReference type="EnsemblMetazoa" id="AATE015698-RA">
    <property type="protein sequence ID" value="AATE015698-PA.1"/>
    <property type="gene ID" value="AATE015698"/>
</dbReference>
<keyword evidence="6" id="KW-0175">Coiled coil</keyword>
<feature type="compositionally biased region" description="Acidic residues" evidence="7">
    <location>
        <begin position="54"/>
        <end position="64"/>
    </location>
</feature>
<dbReference type="FunFam" id="1.20.5.170:FF:000003">
    <property type="entry name" value="cAMP-responsive element modulator isoform X2"/>
    <property type="match status" value="1"/>
</dbReference>
<evidence type="ECO:0000256" key="2">
    <source>
        <dbReference type="ARBA" id="ARBA00023015"/>
    </source>
</evidence>
<dbReference type="PANTHER" id="PTHR45879">
    <property type="entry name" value="CYCLIC AMP RESPONSE ELEMENT-BINDING PROTEIN B"/>
    <property type="match status" value="1"/>
</dbReference>
<organism evidence="8">
    <name type="scientific">Anopheles atroparvus</name>
    <name type="common">European mosquito</name>
    <dbReference type="NCBI Taxonomy" id="41427"/>
    <lineage>
        <taxon>Eukaryota</taxon>
        <taxon>Metazoa</taxon>
        <taxon>Ecdysozoa</taxon>
        <taxon>Arthropoda</taxon>
        <taxon>Hexapoda</taxon>
        <taxon>Insecta</taxon>
        <taxon>Pterygota</taxon>
        <taxon>Neoptera</taxon>
        <taxon>Endopterygota</taxon>
        <taxon>Diptera</taxon>
        <taxon>Nematocera</taxon>
        <taxon>Culicoidea</taxon>
        <taxon>Culicidae</taxon>
        <taxon>Anophelinae</taxon>
        <taxon>Anopheles</taxon>
    </lineage>
</organism>
<feature type="region of interest" description="Disordered" evidence="7">
    <location>
        <begin position="40"/>
        <end position="68"/>
    </location>
</feature>
<keyword evidence="3" id="KW-0238">DNA-binding</keyword>
<evidence type="ECO:0000256" key="5">
    <source>
        <dbReference type="ARBA" id="ARBA00023242"/>
    </source>
</evidence>
<dbReference type="PROSITE" id="PS50953">
    <property type="entry name" value="KID"/>
    <property type="match status" value="1"/>
</dbReference>
<dbReference type="PROSITE" id="PS50217">
    <property type="entry name" value="BZIP"/>
    <property type="match status" value="1"/>
</dbReference>
<sequence>MAASNGVLITRGVLVVCNKPKSVIHTTTGNMQAIHIKPEPHIEPGSGGIMTDTNSDDTLSDEEASPAKKRRVLLTGRPSYRNLFSDLGGAKIVMGGNVLLEYQSCKREIRLKKKREAAREYRRKKKDYIKRLENRVDVLEKQNKALIEELQSLKKLYCQQKSD</sequence>